<reference evidence="3 4" key="1">
    <citation type="submission" date="2020-08" db="EMBL/GenBank/DDBJ databases">
        <title>A Genomic Blueprint of the Chicken Gut Microbiome.</title>
        <authorList>
            <person name="Gilroy R."/>
            <person name="Ravi A."/>
            <person name="Getino M."/>
            <person name="Pursley I."/>
            <person name="Horton D.L."/>
            <person name="Alikhan N.-F."/>
            <person name="Baker D."/>
            <person name="Gharbi K."/>
            <person name="Hall N."/>
            <person name="Watson M."/>
            <person name="Adriaenssens E.M."/>
            <person name="Foster-Nyarko E."/>
            <person name="Jarju S."/>
            <person name="Secka A."/>
            <person name="Antonio M."/>
            <person name="Oren A."/>
            <person name="Chaudhuri R."/>
            <person name="La Ragione R.M."/>
            <person name="Hildebrand F."/>
            <person name="Pallen M.J."/>
        </authorList>
    </citation>
    <scope>NUCLEOTIDE SEQUENCE [LARGE SCALE GENOMIC DNA]</scope>
    <source>
        <strain evidence="3 4">Sa3CUA8</strain>
    </source>
</reference>
<dbReference type="Pfam" id="PF01467">
    <property type="entry name" value="CTP_transf_like"/>
    <property type="match status" value="1"/>
</dbReference>
<dbReference type="NCBIfam" id="TIGR00125">
    <property type="entry name" value="cyt_tran_rel"/>
    <property type="match status" value="1"/>
</dbReference>
<dbReference type="Proteomes" id="UP000659496">
    <property type="component" value="Unassembled WGS sequence"/>
</dbReference>
<proteinExistence type="predicted"/>
<keyword evidence="3" id="KW-0808">Transferase</keyword>
<dbReference type="PANTHER" id="PTHR37512:SF1">
    <property type="entry name" value="NADR_TTD14 AAA DOMAIN-CONTAINING PROTEIN"/>
    <property type="match status" value="1"/>
</dbReference>
<sequence>MEERTVGHYGGKFIPFHKGHLYSITKAASQVDHLYVVVSYDESRDRKLCKDAGLEYMDFKRRQQWMMTSTKGMSNVTVLAVEDPPWENEEHMWLEGGRRMIEAIPEKITHIFSSESSYDHWFRKIYGEDIQHVIIDEARRIFPISATKIRNEGVFANWDMIPEAAKPYYAKKIAVVGVESCGKSTLTRNLAQLFGTEYVEEYGRTVSEEIGDGSSLLTEEHYKEIVFGHKHMEFQKIKKANKLLFIDSEAVVSQYYAKMYLGQELDFIEGVIQSQDYDLYLFLEPDVKWVADGYRTFNDPEVREHTNKILKQMFDVRGIEYVSIGGNYEERLDKSIEQITKLMAN</sequence>
<dbReference type="InterPro" id="IPR014729">
    <property type="entry name" value="Rossmann-like_a/b/a_fold"/>
</dbReference>
<dbReference type="NCBIfam" id="NF005988">
    <property type="entry name" value="PRK08099.1"/>
    <property type="match status" value="1"/>
</dbReference>
<comment type="caution">
    <text evidence="3">The sequence shown here is derived from an EMBL/GenBank/DDBJ whole genome shotgun (WGS) entry which is preliminary data.</text>
</comment>
<evidence type="ECO:0000313" key="3">
    <source>
        <dbReference type="EMBL" id="MBD7908546.1"/>
    </source>
</evidence>
<name>A0ABR8PK26_9BACL</name>
<dbReference type="GO" id="GO:0000309">
    <property type="term" value="F:nicotinamide-nucleotide adenylyltransferase activity"/>
    <property type="evidence" value="ECO:0007669"/>
    <property type="project" value="UniProtKB-EC"/>
</dbReference>
<dbReference type="GO" id="GO:0050262">
    <property type="term" value="F:ribosylnicotinamide kinase activity"/>
    <property type="evidence" value="ECO:0007669"/>
    <property type="project" value="UniProtKB-EC"/>
</dbReference>
<feature type="domain" description="Cytidyltransferase-like" evidence="1">
    <location>
        <begin position="9"/>
        <end position="151"/>
    </location>
</feature>
<feature type="domain" description="NadR/Ttd14 AAA" evidence="2">
    <location>
        <begin position="172"/>
        <end position="331"/>
    </location>
</feature>
<dbReference type="PANTHER" id="PTHR37512">
    <property type="entry name" value="TRIFUNCTIONAL NAD BIOSYNTHESIS/REGULATOR PROTEIN NADR"/>
    <property type="match status" value="1"/>
</dbReference>
<dbReference type="PIRSF" id="PIRSF004776">
    <property type="entry name" value="NadR_NMNAT/RNK"/>
    <property type="match status" value="1"/>
</dbReference>
<dbReference type="InterPro" id="IPR016429">
    <property type="entry name" value="NAD_NadR"/>
</dbReference>
<evidence type="ECO:0000313" key="4">
    <source>
        <dbReference type="Proteomes" id="UP000659496"/>
    </source>
</evidence>
<keyword evidence="3" id="KW-0548">Nucleotidyltransferase</keyword>
<dbReference type="SUPFAM" id="SSF52374">
    <property type="entry name" value="Nucleotidylyl transferase"/>
    <property type="match status" value="1"/>
</dbReference>
<dbReference type="InterPro" id="IPR004821">
    <property type="entry name" value="Cyt_trans-like"/>
</dbReference>
<dbReference type="EC" id="2.7.1.22" evidence="3"/>
<organism evidence="3 4">
    <name type="scientific">Sporosarcina gallistercoris</name>
    <dbReference type="NCBI Taxonomy" id="2762245"/>
    <lineage>
        <taxon>Bacteria</taxon>
        <taxon>Bacillati</taxon>
        <taxon>Bacillota</taxon>
        <taxon>Bacilli</taxon>
        <taxon>Bacillales</taxon>
        <taxon>Caryophanaceae</taxon>
        <taxon>Sporosarcina</taxon>
    </lineage>
</organism>
<evidence type="ECO:0000259" key="1">
    <source>
        <dbReference type="Pfam" id="PF01467"/>
    </source>
</evidence>
<keyword evidence="3" id="KW-0418">Kinase</keyword>
<dbReference type="EMBL" id="JACSQY010000006">
    <property type="protein sequence ID" value="MBD7908546.1"/>
    <property type="molecule type" value="Genomic_DNA"/>
</dbReference>
<dbReference type="Pfam" id="PF13521">
    <property type="entry name" value="AAA_28"/>
    <property type="match status" value="1"/>
</dbReference>
<dbReference type="Gene3D" id="3.40.50.300">
    <property type="entry name" value="P-loop containing nucleotide triphosphate hydrolases"/>
    <property type="match status" value="1"/>
</dbReference>
<dbReference type="RefSeq" id="WP_191689795.1">
    <property type="nucleotide sequence ID" value="NZ_JACSQY010000006.1"/>
</dbReference>
<keyword evidence="4" id="KW-1185">Reference proteome</keyword>
<dbReference type="InterPro" id="IPR027417">
    <property type="entry name" value="P-loop_NTPase"/>
</dbReference>
<dbReference type="EC" id="2.7.7.1" evidence="3"/>
<dbReference type="InterPro" id="IPR038727">
    <property type="entry name" value="NadR/Ttd14_AAA_dom"/>
</dbReference>
<evidence type="ECO:0000259" key="2">
    <source>
        <dbReference type="Pfam" id="PF13521"/>
    </source>
</evidence>
<dbReference type="InterPro" id="IPR052735">
    <property type="entry name" value="NAD_biosynth-regulator"/>
</dbReference>
<protein>
    <submittedName>
        <fullName evidence="3">Multifunctional transcriptional regulator/nicotinamide-nucleotide adenylyltransferase/ribosylnicotinamide kinase NadR</fullName>
        <ecNumber evidence="3">2.7.1.22</ecNumber>
        <ecNumber evidence="3">2.7.7.1</ecNumber>
    </submittedName>
</protein>
<gene>
    <name evidence="3" type="primary">nadR</name>
    <name evidence="3" type="ORF">H9659_09405</name>
</gene>
<accession>A0ABR8PK26</accession>
<dbReference type="Gene3D" id="3.40.50.620">
    <property type="entry name" value="HUPs"/>
    <property type="match status" value="1"/>
</dbReference>
<dbReference type="SUPFAM" id="SSF52540">
    <property type="entry name" value="P-loop containing nucleoside triphosphate hydrolases"/>
    <property type="match status" value="1"/>
</dbReference>